<dbReference type="EMBL" id="UINC01085489">
    <property type="protein sequence ID" value="SVC33087.1"/>
    <property type="molecule type" value="Genomic_DNA"/>
</dbReference>
<evidence type="ECO:0000313" key="1">
    <source>
        <dbReference type="EMBL" id="SVC33087.1"/>
    </source>
</evidence>
<reference evidence="1" key="1">
    <citation type="submission" date="2018-05" db="EMBL/GenBank/DDBJ databases">
        <authorList>
            <person name="Lanie J.A."/>
            <person name="Ng W.-L."/>
            <person name="Kazmierczak K.M."/>
            <person name="Andrzejewski T.M."/>
            <person name="Davidsen T.M."/>
            <person name="Wayne K.J."/>
            <person name="Tettelin H."/>
            <person name="Glass J.I."/>
            <person name="Rusch D."/>
            <person name="Podicherti R."/>
            <person name="Tsui H.-C.T."/>
            <person name="Winkler M.E."/>
        </authorList>
    </citation>
    <scope>NUCLEOTIDE SEQUENCE</scope>
</reference>
<accession>A0A382LD77</accession>
<feature type="non-terminal residue" evidence="1">
    <location>
        <position position="272"/>
    </location>
</feature>
<gene>
    <name evidence="1" type="ORF">METZ01_LOCUS285941</name>
</gene>
<sequence>MVNDQTAPGLTPIHTIPARWPMMDCPIEVQLSRERALTLLEKHTLRAFKEIEEVSAAEIAENLGLFEPMLIEEALSTLQNSGAIQSNIGTAGAANVEEALRKELRLLDAKLSTSSFFGPSRRELNKKRKIVMGRIRAMESNQGGMRRRLQIAFERLREYTANVTESGLANLLKGRITEPQKKEVLTLIRSSPDGKVMTSRGHGFAETDLISTDNSRWSPVEPNTDFNQVTESDVETALRESGQLQGGLVIQEIEPLNPSSRDLLIHLTLCVR</sequence>
<proteinExistence type="predicted"/>
<dbReference type="AlphaFoldDB" id="A0A382LD77"/>
<name>A0A382LD77_9ZZZZ</name>
<organism evidence="1">
    <name type="scientific">marine metagenome</name>
    <dbReference type="NCBI Taxonomy" id="408172"/>
    <lineage>
        <taxon>unclassified sequences</taxon>
        <taxon>metagenomes</taxon>
        <taxon>ecological metagenomes</taxon>
    </lineage>
</organism>
<protein>
    <submittedName>
        <fullName evidence="1">Uncharacterized protein</fullName>
    </submittedName>
</protein>